<feature type="compositionally biased region" description="Basic and acidic residues" evidence="1">
    <location>
        <begin position="221"/>
        <end position="237"/>
    </location>
</feature>
<feature type="region of interest" description="Disordered" evidence="1">
    <location>
        <begin position="1"/>
        <end position="37"/>
    </location>
</feature>
<dbReference type="Proteomes" id="UP000240883">
    <property type="component" value="Unassembled WGS sequence"/>
</dbReference>
<name>A0A2T2NWR6_CORCC</name>
<evidence type="ECO:0000313" key="2">
    <source>
        <dbReference type="EMBL" id="PSN69865.1"/>
    </source>
</evidence>
<organism evidence="2 3">
    <name type="scientific">Corynespora cassiicola Philippines</name>
    <dbReference type="NCBI Taxonomy" id="1448308"/>
    <lineage>
        <taxon>Eukaryota</taxon>
        <taxon>Fungi</taxon>
        <taxon>Dikarya</taxon>
        <taxon>Ascomycota</taxon>
        <taxon>Pezizomycotina</taxon>
        <taxon>Dothideomycetes</taxon>
        <taxon>Pleosporomycetidae</taxon>
        <taxon>Pleosporales</taxon>
        <taxon>Corynesporascaceae</taxon>
        <taxon>Corynespora</taxon>
    </lineage>
</organism>
<dbReference type="AlphaFoldDB" id="A0A2T2NWR6"/>
<dbReference type="EMBL" id="KZ678132">
    <property type="protein sequence ID" value="PSN69865.1"/>
    <property type="molecule type" value="Genomic_DNA"/>
</dbReference>
<keyword evidence="3" id="KW-1185">Reference proteome</keyword>
<reference evidence="2 3" key="1">
    <citation type="journal article" date="2018" name="Front. Microbiol.">
        <title>Genome-Wide Analysis of Corynespora cassiicola Leaf Fall Disease Putative Effectors.</title>
        <authorList>
            <person name="Lopez D."/>
            <person name="Ribeiro S."/>
            <person name="Label P."/>
            <person name="Fumanal B."/>
            <person name="Venisse J.S."/>
            <person name="Kohler A."/>
            <person name="de Oliveira R.R."/>
            <person name="Labutti K."/>
            <person name="Lipzen A."/>
            <person name="Lail K."/>
            <person name="Bauer D."/>
            <person name="Ohm R.A."/>
            <person name="Barry K.W."/>
            <person name="Spatafora J."/>
            <person name="Grigoriev I.V."/>
            <person name="Martin F.M."/>
            <person name="Pujade-Renaud V."/>
        </authorList>
    </citation>
    <scope>NUCLEOTIDE SEQUENCE [LARGE SCALE GENOMIC DNA]</scope>
    <source>
        <strain evidence="2 3">Philippines</strain>
    </source>
</reference>
<protein>
    <submittedName>
        <fullName evidence="2">Uncharacterized protein</fullName>
    </submittedName>
</protein>
<proteinExistence type="predicted"/>
<evidence type="ECO:0000256" key="1">
    <source>
        <dbReference type="SAM" id="MobiDB-lite"/>
    </source>
</evidence>
<feature type="compositionally biased region" description="Basic and acidic residues" evidence="1">
    <location>
        <begin position="256"/>
        <end position="275"/>
    </location>
</feature>
<sequence length="275" mass="31336">MPGAKSNVGFDFNNWPDPPPEAEDWVPNPAMVPSPSTYKDYRSEKVSWKEDQAERRAEYLVKDESVIPPVVEDKPVPAVEGLGHEEKKLADISMEPCKKYDPEEALNIQKQLIALSKQMLDLGNAKKELKGFISDALNDSGRQMTQEQSYKRWVQVSMLVSVSRDMGTTDGPTKTKLFVMDQKQFDGYYQQTMLVHHKFWNEVYADATLRNFQKDWSASKGPERQPSKPKTTPKEDAYFQLSDDDLFPEEEEEDSSRDSDNALDEGIARSDDGNN</sequence>
<feature type="compositionally biased region" description="Acidic residues" evidence="1">
    <location>
        <begin position="242"/>
        <end position="255"/>
    </location>
</feature>
<accession>A0A2T2NWR6</accession>
<gene>
    <name evidence="2" type="ORF">BS50DRAFT_674378</name>
</gene>
<evidence type="ECO:0000313" key="3">
    <source>
        <dbReference type="Proteomes" id="UP000240883"/>
    </source>
</evidence>
<feature type="region of interest" description="Disordered" evidence="1">
    <location>
        <begin position="215"/>
        <end position="275"/>
    </location>
</feature>